<feature type="repeat" description="TPR" evidence="3">
    <location>
        <begin position="631"/>
        <end position="664"/>
    </location>
</feature>
<dbReference type="PANTHER" id="PTHR44858:SF1">
    <property type="entry name" value="UDP-N-ACETYLGLUCOSAMINE--PEPTIDE N-ACETYLGLUCOSAMINYLTRANSFERASE SPINDLY-RELATED"/>
    <property type="match status" value="1"/>
</dbReference>
<protein>
    <submittedName>
        <fullName evidence="4">Uncharacterized protein</fullName>
    </submittedName>
</protein>
<dbReference type="Gene3D" id="1.25.40.10">
    <property type="entry name" value="Tetratricopeptide repeat domain"/>
    <property type="match status" value="6"/>
</dbReference>
<dbReference type="OrthoDB" id="5477554at2"/>
<dbReference type="RefSeq" id="WP_016875935.1">
    <property type="nucleotide sequence ID" value="NZ_AJLN01000094.1"/>
</dbReference>
<dbReference type="AlphaFoldDB" id="A0A3S0ZS77"/>
<evidence type="ECO:0000313" key="4">
    <source>
        <dbReference type="EMBL" id="RUR76268.1"/>
    </source>
</evidence>
<proteinExistence type="predicted"/>
<feature type="repeat" description="TPR" evidence="3">
    <location>
        <begin position="495"/>
        <end position="528"/>
    </location>
</feature>
<dbReference type="InterPro" id="IPR011990">
    <property type="entry name" value="TPR-like_helical_dom_sf"/>
</dbReference>
<dbReference type="Pfam" id="PF13432">
    <property type="entry name" value="TPR_16"/>
    <property type="match status" value="2"/>
</dbReference>
<feature type="repeat" description="TPR" evidence="3">
    <location>
        <begin position="699"/>
        <end position="732"/>
    </location>
</feature>
<dbReference type="Pfam" id="PF00515">
    <property type="entry name" value="TPR_1"/>
    <property type="match status" value="6"/>
</dbReference>
<dbReference type="Pfam" id="PF13414">
    <property type="entry name" value="TPR_11"/>
    <property type="match status" value="1"/>
</dbReference>
<dbReference type="Proteomes" id="UP000268857">
    <property type="component" value="Unassembled WGS sequence"/>
</dbReference>
<keyword evidence="1" id="KW-0677">Repeat</keyword>
<name>A0A3S0ZS77_CHLFR</name>
<dbReference type="InterPro" id="IPR019734">
    <property type="entry name" value="TPR_rpt"/>
</dbReference>
<dbReference type="STRING" id="211165.GCA_000317285_03501"/>
<feature type="repeat" description="TPR" evidence="3">
    <location>
        <begin position="427"/>
        <end position="460"/>
    </location>
</feature>
<dbReference type="Gene3D" id="3.40.50.300">
    <property type="entry name" value="P-loop containing nucleotide triphosphate hydrolases"/>
    <property type="match status" value="1"/>
</dbReference>
<feature type="repeat" description="TPR" evidence="3">
    <location>
        <begin position="461"/>
        <end position="494"/>
    </location>
</feature>
<dbReference type="EMBL" id="RSCJ01000021">
    <property type="protein sequence ID" value="RUR76268.1"/>
    <property type="molecule type" value="Genomic_DNA"/>
</dbReference>
<organism evidence="4 5">
    <name type="scientific">Chlorogloeopsis fritschii PCC 6912</name>
    <dbReference type="NCBI Taxonomy" id="211165"/>
    <lineage>
        <taxon>Bacteria</taxon>
        <taxon>Bacillati</taxon>
        <taxon>Cyanobacteriota</taxon>
        <taxon>Cyanophyceae</taxon>
        <taxon>Nostocales</taxon>
        <taxon>Chlorogloeopsidaceae</taxon>
        <taxon>Chlorogloeopsis</taxon>
    </lineage>
</organism>
<dbReference type="InterPro" id="IPR050498">
    <property type="entry name" value="Ycf3"/>
</dbReference>
<evidence type="ECO:0000256" key="1">
    <source>
        <dbReference type="ARBA" id="ARBA00022737"/>
    </source>
</evidence>
<sequence>MQHRRIRQTPPSTFPFEVIRPNGNVLSVVFNTNCNDPIADSRIPYQMRVVDRNLRRELEDKLERFRWLLIVGQTGLGKTREAAELAQLYNREGWTVLWLTSARWVDEPTQEQLEKIGANRKLLFLLDNLNQRMDSPNQAEEFELAPLIPPIQERLSRVLEVYEQFCGQENMRVIATAGNETESKIPGKLSEWEKLQWERYYKQWWQRFEVYKLPEPDNTAIIQLLSDTVPQTQIKAKEEDYLAIAHKNDGTFTNIVENLRLLRNKGLPLTSNHYIESCQSIWEKRYTYAVKKYPASRYIYDAIDLLRQFDISLERCIVEPTAQLMVRGNFLQQSWHRRQIHQALNYLIETEHILSPRKGQIEAKGTKVETREYIRPLSRLMWQLTDRYPQKMLSSLFNFGWRLSILNHPKEALTCFNKLIAFNPEISDIWFYAGVALDTLGYYEEAFACCDKVIAIKPDDYHTWHNRGKALYFLGRYEEAVASYDKALSLKPNLEQAWYGRGLALKNLEHCEEAVTSYDKALSLKPKHYQVWYSRGVALEELKRYEEAIASYDKALSIKPDLDRAWNNRGNALYFLGRYEEAAVSYHKVLGIKPEDYQVWYSRSVALADLGRYEEALACCNQALSLKPDYEQAYYNRGNALYFLGHYEEAVASYDKAIIIQPNDYQAWNNRGNALFCLGFYKEAIASCDKALSMKPDLEQAWYCRGNALYFLGSYEEAITSYDKVLEIKLDLDEQGWYNRGNALYFLRRYQEAVTSYDKVLAIKPNHEQAWNNRGNALYFLGHYEEALVSFNKAIELSPDSFGAHYNKACCYALQENVDLTLENLKEAINLNPECLEMVKTDSDFEIILKDERFKTLIANN</sequence>
<dbReference type="SUPFAM" id="SSF52540">
    <property type="entry name" value="P-loop containing nucleoside triphosphate hydrolases"/>
    <property type="match status" value="1"/>
</dbReference>
<feature type="repeat" description="TPR" evidence="3">
    <location>
        <begin position="734"/>
        <end position="767"/>
    </location>
</feature>
<feature type="repeat" description="TPR" evidence="3">
    <location>
        <begin position="563"/>
        <end position="596"/>
    </location>
</feature>
<evidence type="ECO:0000256" key="3">
    <source>
        <dbReference type="PROSITE-ProRule" id="PRU00339"/>
    </source>
</evidence>
<feature type="repeat" description="TPR" evidence="3">
    <location>
        <begin position="665"/>
        <end position="698"/>
    </location>
</feature>
<dbReference type="SUPFAM" id="SSF48452">
    <property type="entry name" value="TPR-like"/>
    <property type="match status" value="2"/>
</dbReference>
<dbReference type="SMART" id="SM00028">
    <property type="entry name" value="TPR"/>
    <property type="match status" value="13"/>
</dbReference>
<evidence type="ECO:0000313" key="5">
    <source>
        <dbReference type="Proteomes" id="UP000268857"/>
    </source>
</evidence>
<feature type="repeat" description="TPR" evidence="3">
    <location>
        <begin position="597"/>
        <end position="630"/>
    </location>
</feature>
<accession>A0A3S0ZS77</accession>
<dbReference type="PROSITE" id="PS50005">
    <property type="entry name" value="TPR"/>
    <property type="match status" value="11"/>
</dbReference>
<reference evidence="4 5" key="1">
    <citation type="journal article" date="2019" name="Genome Biol. Evol.">
        <title>Day and night: Metabolic profiles and evolutionary relationships of six axenic non-marine cyanobacteria.</title>
        <authorList>
            <person name="Will S.E."/>
            <person name="Henke P."/>
            <person name="Boedeker C."/>
            <person name="Huang S."/>
            <person name="Brinkmann H."/>
            <person name="Rohde M."/>
            <person name="Jarek M."/>
            <person name="Friedl T."/>
            <person name="Seufert S."/>
            <person name="Schumacher M."/>
            <person name="Overmann J."/>
            <person name="Neumann-Schaal M."/>
            <person name="Petersen J."/>
        </authorList>
    </citation>
    <scope>NUCLEOTIDE SEQUENCE [LARGE SCALE GENOMIC DNA]</scope>
    <source>
        <strain evidence="4 5">PCC 6912</strain>
    </source>
</reference>
<feature type="repeat" description="TPR" evidence="3">
    <location>
        <begin position="768"/>
        <end position="801"/>
    </location>
</feature>
<feature type="repeat" description="TPR" evidence="3">
    <location>
        <begin position="529"/>
        <end position="562"/>
    </location>
</feature>
<dbReference type="PANTHER" id="PTHR44858">
    <property type="entry name" value="TETRATRICOPEPTIDE REPEAT PROTEIN 6"/>
    <property type="match status" value="1"/>
</dbReference>
<dbReference type="InterPro" id="IPR027417">
    <property type="entry name" value="P-loop_NTPase"/>
</dbReference>
<gene>
    <name evidence="4" type="ORF">PCC6912_44400</name>
</gene>
<keyword evidence="2 3" id="KW-0802">TPR repeat</keyword>
<evidence type="ECO:0000256" key="2">
    <source>
        <dbReference type="ARBA" id="ARBA00022803"/>
    </source>
</evidence>
<dbReference type="PROSITE" id="PS50293">
    <property type="entry name" value="TPR_REGION"/>
    <property type="match status" value="4"/>
</dbReference>
<keyword evidence="5" id="KW-1185">Reference proteome</keyword>
<dbReference type="NCBIfam" id="NF047558">
    <property type="entry name" value="TPR_END_plus"/>
    <property type="match status" value="1"/>
</dbReference>
<comment type="caution">
    <text evidence="4">The sequence shown here is derived from an EMBL/GenBank/DDBJ whole genome shotgun (WGS) entry which is preliminary data.</text>
</comment>